<proteinExistence type="predicted"/>
<dbReference type="PANTHER" id="PTHR37984">
    <property type="entry name" value="PROTEIN CBG26694"/>
    <property type="match status" value="1"/>
</dbReference>
<reference evidence="2" key="2">
    <citation type="journal article" date="2023" name="Microbiol Resour">
        <title>Decontamination and Annotation of the Draft Genome Sequence of the Oomycete Lagenidium giganteum ARSEF 373.</title>
        <authorList>
            <person name="Morgan W.R."/>
            <person name="Tartar A."/>
        </authorList>
    </citation>
    <scope>NUCLEOTIDE SEQUENCE</scope>
    <source>
        <strain evidence="2">ARSEF 373</strain>
    </source>
</reference>
<dbReference type="InterPro" id="IPR041588">
    <property type="entry name" value="Integrase_H2C2"/>
</dbReference>
<accession>A0AAV2YRP4</accession>
<dbReference type="EMBL" id="DAKRPA010000168">
    <property type="protein sequence ID" value="DAZ96416.1"/>
    <property type="molecule type" value="Genomic_DNA"/>
</dbReference>
<reference evidence="2" key="1">
    <citation type="submission" date="2022-11" db="EMBL/GenBank/DDBJ databases">
        <authorList>
            <person name="Morgan W.R."/>
            <person name="Tartar A."/>
        </authorList>
    </citation>
    <scope>NUCLEOTIDE SEQUENCE</scope>
    <source>
        <strain evidence="2">ARSEF 373</strain>
    </source>
</reference>
<keyword evidence="3" id="KW-1185">Reference proteome</keyword>
<dbReference type="Proteomes" id="UP001146120">
    <property type="component" value="Unassembled WGS sequence"/>
</dbReference>
<evidence type="ECO:0000313" key="3">
    <source>
        <dbReference type="Proteomes" id="UP001146120"/>
    </source>
</evidence>
<sequence>MTHDRRVVVPKALRLPAMKYFHSSLLHPGMTRMYQTMRTSMWWPGMKTDVEEYVRTCEQCQLWKRPSKRYGKLPEKQHQATPWEEVAVALIGSYTYSDDADAPKLQRRRCTCTSARSKAI</sequence>
<name>A0AAV2YRP4_9STRA</name>
<dbReference type="InterPro" id="IPR050951">
    <property type="entry name" value="Retrovirus_Pol_polyprotein"/>
</dbReference>
<dbReference type="FunFam" id="1.10.340.70:FF:000001">
    <property type="entry name" value="Retrovirus-related Pol polyprotein from transposon gypsy-like Protein"/>
    <property type="match status" value="1"/>
</dbReference>
<dbReference type="PANTHER" id="PTHR37984:SF5">
    <property type="entry name" value="PROTEIN NYNRIN-LIKE"/>
    <property type="match status" value="1"/>
</dbReference>
<dbReference type="Pfam" id="PF17921">
    <property type="entry name" value="Integrase_H2C2"/>
    <property type="match status" value="1"/>
</dbReference>
<evidence type="ECO:0000259" key="1">
    <source>
        <dbReference type="Pfam" id="PF17921"/>
    </source>
</evidence>
<dbReference type="Gene3D" id="1.10.340.70">
    <property type="match status" value="1"/>
</dbReference>
<gene>
    <name evidence="2" type="ORF">N0F65_012497</name>
</gene>
<evidence type="ECO:0000313" key="2">
    <source>
        <dbReference type="EMBL" id="DAZ96416.1"/>
    </source>
</evidence>
<protein>
    <recommendedName>
        <fullName evidence="1">Integrase zinc-binding domain-containing protein</fullName>
    </recommendedName>
</protein>
<organism evidence="2 3">
    <name type="scientific">Lagenidium giganteum</name>
    <dbReference type="NCBI Taxonomy" id="4803"/>
    <lineage>
        <taxon>Eukaryota</taxon>
        <taxon>Sar</taxon>
        <taxon>Stramenopiles</taxon>
        <taxon>Oomycota</taxon>
        <taxon>Peronosporomycetes</taxon>
        <taxon>Pythiales</taxon>
        <taxon>Pythiaceae</taxon>
    </lineage>
</organism>
<comment type="caution">
    <text evidence="2">The sequence shown here is derived from an EMBL/GenBank/DDBJ whole genome shotgun (WGS) entry which is preliminary data.</text>
</comment>
<dbReference type="AlphaFoldDB" id="A0AAV2YRP4"/>
<feature type="domain" description="Integrase zinc-binding" evidence="1">
    <location>
        <begin position="9"/>
        <end position="65"/>
    </location>
</feature>